<dbReference type="Pfam" id="PF06197">
    <property type="entry name" value="DUF998"/>
    <property type="match status" value="1"/>
</dbReference>
<name>A0ABT0MIU3_9GAMM</name>
<dbReference type="Proteomes" id="UP001431217">
    <property type="component" value="Unassembled WGS sequence"/>
</dbReference>
<evidence type="ECO:0000313" key="2">
    <source>
        <dbReference type="EMBL" id="MCL1634792.1"/>
    </source>
</evidence>
<feature type="transmembrane region" description="Helical" evidence="1">
    <location>
        <begin position="113"/>
        <end position="130"/>
    </location>
</feature>
<keyword evidence="1" id="KW-0812">Transmembrane</keyword>
<evidence type="ECO:0000256" key="1">
    <source>
        <dbReference type="SAM" id="Phobius"/>
    </source>
</evidence>
<sequence>MNYYTVEATNRRAAAMGAMPAGTKPGRSGRGAIATPLLLRCGVAAGPFYLAVGLIQALVRDGFDFARHPLSVLANGPGGWVQTANFAISGLMVIAAALGFARLLGSAARATPWLLGAFGAAMIVAAVFPADPVDGFPPGTPEGFPTSISAAGLTHFIAGSLGFVCLAASAFFAIAPMRRLKAPSLALLSLFAGCAVVLGFFGGMVLPLGIAGIWFAVVVGWIWLGVLSLCLPRLASLTS</sequence>
<keyword evidence="1" id="KW-1133">Transmembrane helix</keyword>
<keyword evidence="3" id="KW-1185">Reference proteome</keyword>
<organism evidence="2 3">
    <name type="scientific">Luteimonas galliterrae</name>
    <dbReference type="NCBI Taxonomy" id="2940486"/>
    <lineage>
        <taxon>Bacteria</taxon>
        <taxon>Pseudomonadati</taxon>
        <taxon>Pseudomonadota</taxon>
        <taxon>Gammaproteobacteria</taxon>
        <taxon>Lysobacterales</taxon>
        <taxon>Lysobacteraceae</taxon>
        <taxon>Luteimonas</taxon>
    </lineage>
</organism>
<accession>A0ABT0MIU3</accession>
<dbReference type="EMBL" id="JAMBEP010000001">
    <property type="protein sequence ID" value="MCL1634792.1"/>
    <property type="molecule type" value="Genomic_DNA"/>
</dbReference>
<feature type="transmembrane region" description="Helical" evidence="1">
    <location>
        <begin position="150"/>
        <end position="173"/>
    </location>
</feature>
<keyword evidence="1" id="KW-0472">Membrane</keyword>
<feature type="transmembrane region" description="Helical" evidence="1">
    <location>
        <begin position="212"/>
        <end position="231"/>
    </location>
</feature>
<evidence type="ECO:0000313" key="3">
    <source>
        <dbReference type="Proteomes" id="UP001431217"/>
    </source>
</evidence>
<proteinExistence type="predicted"/>
<feature type="transmembrane region" description="Helical" evidence="1">
    <location>
        <begin position="79"/>
        <end position="101"/>
    </location>
</feature>
<comment type="caution">
    <text evidence="2">The sequence shown here is derived from an EMBL/GenBank/DDBJ whole genome shotgun (WGS) entry which is preliminary data.</text>
</comment>
<dbReference type="RefSeq" id="WP_249473448.1">
    <property type="nucleotide sequence ID" value="NZ_JAMBEP010000001.1"/>
</dbReference>
<dbReference type="InterPro" id="IPR009339">
    <property type="entry name" value="DUF998"/>
</dbReference>
<reference evidence="2 3" key="1">
    <citation type="submission" date="2022-05" db="EMBL/GenBank/DDBJ databases">
        <title>Luteimonas sp. SX5, whole genome shotgun sequencing project.</title>
        <authorList>
            <person name="Zhao G."/>
            <person name="Shen L."/>
        </authorList>
    </citation>
    <scope>NUCLEOTIDE SEQUENCE [LARGE SCALE GENOMIC DNA]</scope>
    <source>
        <strain evidence="2 3">SX5</strain>
    </source>
</reference>
<feature type="transmembrane region" description="Helical" evidence="1">
    <location>
        <begin position="185"/>
        <end position="206"/>
    </location>
</feature>
<protein>
    <submittedName>
        <fullName evidence="2">DUF998 domain-containing protein</fullName>
    </submittedName>
</protein>
<gene>
    <name evidence="2" type="ORF">M2650_09135</name>
</gene>
<feature type="transmembrane region" description="Helical" evidence="1">
    <location>
        <begin position="37"/>
        <end position="59"/>
    </location>
</feature>